<accession>A0A4Q9GZZ1</accession>
<dbReference type="AlphaFoldDB" id="A0A4Q9GZZ1"/>
<dbReference type="EMBL" id="SIXI01000004">
    <property type="protein sequence ID" value="TBO30445.1"/>
    <property type="molecule type" value="Genomic_DNA"/>
</dbReference>
<protein>
    <recommendedName>
        <fullName evidence="3">Type II secretion system protein</fullName>
    </recommendedName>
</protein>
<name>A0A4Q9GZZ1_9BURK</name>
<evidence type="ECO:0000313" key="2">
    <source>
        <dbReference type="Proteomes" id="UP000292120"/>
    </source>
</evidence>
<comment type="caution">
    <text evidence="1">The sequence shown here is derived from an EMBL/GenBank/DDBJ whole genome shotgun (WGS) entry which is preliminary data.</text>
</comment>
<evidence type="ECO:0008006" key="3">
    <source>
        <dbReference type="Google" id="ProtNLM"/>
    </source>
</evidence>
<dbReference type="OrthoDB" id="5608857at2"/>
<sequence length="120" mass="13265">MVALMSVSLVQVSNVWSAQAERQRAAHQQWVARQYVAAIERYALATPGRARELPKSVDDLLRDPRHGLNVVRHLRDAYAVDFSSQGGLELVWAPGGALVGVRRSADQLIWAVTPELVARP</sequence>
<dbReference type="Proteomes" id="UP000292120">
    <property type="component" value="Unassembled WGS sequence"/>
</dbReference>
<proteinExistence type="predicted"/>
<gene>
    <name evidence="1" type="ORF">EYS42_12225</name>
</gene>
<dbReference type="RefSeq" id="WP_130968435.1">
    <property type="nucleotide sequence ID" value="NZ_SIXI01000004.1"/>
</dbReference>
<evidence type="ECO:0000313" key="1">
    <source>
        <dbReference type="EMBL" id="TBO30445.1"/>
    </source>
</evidence>
<organism evidence="1 2">
    <name type="scientific">Aquabacterium lacunae</name>
    <dbReference type="NCBI Taxonomy" id="2528630"/>
    <lineage>
        <taxon>Bacteria</taxon>
        <taxon>Pseudomonadati</taxon>
        <taxon>Pseudomonadota</taxon>
        <taxon>Betaproteobacteria</taxon>
        <taxon>Burkholderiales</taxon>
        <taxon>Aquabacterium</taxon>
    </lineage>
</organism>
<keyword evidence="2" id="KW-1185">Reference proteome</keyword>
<reference evidence="1 2" key="1">
    <citation type="submission" date="2019-02" db="EMBL/GenBank/DDBJ databases">
        <title>Aquabacterium sp. strain KMB7.</title>
        <authorList>
            <person name="Chen W.-M."/>
        </authorList>
    </citation>
    <scope>NUCLEOTIDE SEQUENCE [LARGE SCALE GENOMIC DNA]</scope>
    <source>
        <strain evidence="1 2">KMB7</strain>
    </source>
</reference>